<dbReference type="EMBL" id="JAUTWS010000061">
    <property type="protein sequence ID" value="MDO9712865.1"/>
    <property type="molecule type" value="Genomic_DNA"/>
</dbReference>
<evidence type="ECO:0000256" key="3">
    <source>
        <dbReference type="ARBA" id="ARBA00024327"/>
    </source>
</evidence>
<dbReference type="InterPro" id="IPR002500">
    <property type="entry name" value="PAPS_reduct_dom"/>
</dbReference>
<feature type="binding site" evidence="4">
    <location>
        <position position="117"/>
    </location>
    <ligand>
        <name>[4Fe-4S] cluster</name>
        <dbReference type="ChEBI" id="CHEBI:49883"/>
    </ligand>
</feature>
<sequence>MSPLHATASALVAELAELTPATAIALLADRFRGRIALVSSFGAEAAVLLHLVARADPSLPVLFLDTGKLFPETLAYRDRLVRRFGLRDVRSLRPDPAAIAARDPIGGLFAADPDACCALRKVAPLGAALAAFDVWLNGRKRAHGAGREALPLVEAVDGRLKVNPLLDWDAATLAAYARTYDLPPHPLTEQGYASIGCIPCTSPVTAGEASRAGRWRGSGKSECGIHDRPLTSPHARTD</sequence>
<dbReference type="HAMAP" id="MF_00063">
    <property type="entry name" value="CysH"/>
    <property type="match status" value="1"/>
</dbReference>
<dbReference type="EC" id="1.8.4.10" evidence="4"/>
<evidence type="ECO:0000256" key="1">
    <source>
        <dbReference type="ARBA" id="ARBA00009732"/>
    </source>
</evidence>
<keyword evidence="4" id="KW-0411">Iron-sulfur</keyword>
<name>A0ABT9E9X8_9PROT</name>
<feature type="binding site" evidence="4">
    <location>
        <position position="116"/>
    </location>
    <ligand>
        <name>[4Fe-4S] cluster</name>
        <dbReference type="ChEBI" id="CHEBI:49883"/>
    </ligand>
</feature>
<comment type="similarity">
    <text evidence="1 4">Belongs to the PAPS reductase family. CysH subfamily.</text>
</comment>
<dbReference type="Pfam" id="PF01507">
    <property type="entry name" value="PAPS_reduct"/>
    <property type="match status" value="1"/>
</dbReference>
<protein>
    <recommendedName>
        <fullName evidence="4">Adenosine 5'-phosphosulfate reductase</fullName>
        <shortName evidence="4">APS reductase</shortName>
        <ecNumber evidence="4">1.8.4.10</ecNumber>
    </recommendedName>
    <alternativeName>
        <fullName evidence="4">5'-adenylylsulfate reductase</fullName>
    </alternativeName>
    <alternativeName>
        <fullName evidence="4">Thioredoxin-dependent 5'-adenylylsulfate reductase</fullName>
    </alternativeName>
</protein>
<dbReference type="PIRSF" id="PIRSF000857">
    <property type="entry name" value="PAPS_reductase"/>
    <property type="match status" value="1"/>
</dbReference>
<proteinExistence type="inferred from homology"/>
<dbReference type="Proteomes" id="UP001243009">
    <property type="component" value="Unassembled WGS sequence"/>
</dbReference>
<feature type="compositionally biased region" description="Basic and acidic residues" evidence="5">
    <location>
        <begin position="223"/>
        <end position="238"/>
    </location>
</feature>
<feature type="region of interest" description="Disordered" evidence="5">
    <location>
        <begin position="213"/>
        <end position="238"/>
    </location>
</feature>
<comment type="pathway">
    <text evidence="3 4">Sulfur metabolism; hydrogen sulfide biosynthesis; sulfite from sulfate.</text>
</comment>
<dbReference type="InterPro" id="IPR014729">
    <property type="entry name" value="Rossmann-like_a/b/a_fold"/>
</dbReference>
<feature type="domain" description="Phosphoadenosine phosphosulphate reductase" evidence="6">
    <location>
        <begin position="35"/>
        <end position="203"/>
    </location>
</feature>
<keyword evidence="4" id="KW-0963">Cytoplasm</keyword>
<comment type="catalytic activity">
    <reaction evidence="4">
        <text>[thioredoxin]-disulfide + sulfite + AMP + 2 H(+) = adenosine 5'-phosphosulfate + [thioredoxin]-dithiol</text>
        <dbReference type="Rhea" id="RHEA:21976"/>
        <dbReference type="Rhea" id="RHEA-COMP:10698"/>
        <dbReference type="Rhea" id="RHEA-COMP:10700"/>
        <dbReference type="ChEBI" id="CHEBI:15378"/>
        <dbReference type="ChEBI" id="CHEBI:17359"/>
        <dbReference type="ChEBI" id="CHEBI:29950"/>
        <dbReference type="ChEBI" id="CHEBI:50058"/>
        <dbReference type="ChEBI" id="CHEBI:58243"/>
        <dbReference type="ChEBI" id="CHEBI:456215"/>
        <dbReference type="EC" id="1.8.4.10"/>
    </reaction>
</comment>
<dbReference type="NCBIfam" id="NF002537">
    <property type="entry name" value="PRK02090.1"/>
    <property type="match status" value="1"/>
</dbReference>
<comment type="function">
    <text evidence="4">Catalyzes the formation of sulfite from adenosine 5'-phosphosulfate (APS) using thioredoxin as an electron donor.</text>
</comment>
<feature type="active site" description="Nucleophile; cysteine thiosulfonate intermediate" evidence="4">
    <location>
        <position position="223"/>
    </location>
</feature>
<comment type="subcellular location">
    <subcellularLocation>
        <location evidence="4">Cytoplasm</location>
    </subcellularLocation>
</comment>
<dbReference type="SUPFAM" id="SSF52402">
    <property type="entry name" value="Adenine nucleotide alpha hydrolases-like"/>
    <property type="match status" value="1"/>
</dbReference>
<evidence type="ECO:0000313" key="7">
    <source>
        <dbReference type="EMBL" id="MDO9712865.1"/>
    </source>
</evidence>
<evidence type="ECO:0000259" key="6">
    <source>
        <dbReference type="Pfam" id="PF01507"/>
    </source>
</evidence>
<reference evidence="7 8" key="1">
    <citation type="submission" date="2023-08" db="EMBL/GenBank/DDBJ databases">
        <title>The draft genome sequence of Paracraurococcus sp. LOR1-02.</title>
        <authorList>
            <person name="Kingkaew E."/>
            <person name="Tanasupawat S."/>
        </authorList>
    </citation>
    <scope>NUCLEOTIDE SEQUENCE [LARGE SCALE GENOMIC DNA]</scope>
    <source>
        <strain evidence="7 8">LOR1-02</strain>
    </source>
</reference>
<feature type="binding site" evidence="4">
    <location>
        <position position="200"/>
    </location>
    <ligand>
        <name>[4Fe-4S] cluster</name>
        <dbReference type="ChEBI" id="CHEBI:49883"/>
    </ligand>
</feature>
<gene>
    <name evidence="4" type="primary">cysH</name>
    <name evidence="7" type="ORF">Q7A36_31330</name>
</gene>
<dbReference type="RefSeq" id="WP_305107726.1">
    <property type="nucleotide sequence ID" value="NZ_JAUTWS010000061.1"/>
</dbReference>
<comment type="caution">
    <text evidence="7">The sequence shown here is derived from an EMBL/GenBank/DDBJ whole genome shotgun (WGS) entry which is preliminary data.</text>
</comment>
<dbReference type="PANTHER" id="PTHR46509:SF1">
    <property type="entry name" value="PHOSPHOADENOSINE PHOSPHOSULFATE REDUCTASE"/>
    <property type="match status" value="1"/>
</dbReference>
<dbReference type="InterPro" id="IPR004511">
    <property type="entry name" value="PAPS/APS_Rdtase"/>
</dbReference>
<comment type="cofactor">
    <cofactor evidence="4">
        <name>[4Fe-4S] cluster</name>
        <dbReference type="ChEBI" id="CHEBI:49883"/>
    </cofactor>
    <text evidence="4">Binds 1 [4Fe-4S] cluster per subunit.</text>
</comment>
<feature type="binding site" evidence="4">
    <location>
        <position position="197"/>
    </location>
    <ligand>
        <name>[4Fe-4S] cluster</name>
        <dbReference type="ChEBI" id="CHEBI:49883"/>
    </ligand>
</feature>
<evidence type="ECO:0000256" key="2">
    <source>
        <dbReference type="ARBA" id="ARBA00023002"/>
    </source>
</evidence>
<evidence type="ECO:0000313" key="8">
    <source>
        <dbReference type="Proteomes" id="UP001243009"/>
    </source>
</evidence>
<accession>A0ABT9E9X8</accession>
<keyword evidence="8" id="KW-1185">Reference proteome</keyword>
<organism evidence="7 8">
    <name type="scientific">Paracraurococcus lichenis</name>
    <dbReference type="NCBI Taxonomy" id="3064888"/>
    <lineage>
        <taxon>Bacteria</taxon>
        <taxon>Pseudomonadati</taxon>
        <taxon>Pseudomonadota</taxon>
        <taxon>Alphaproteobacteria</taxon>
        <taxon>Acetobacterales</taxon>
        <taxon>Roseomonadaceae</taxon>
        <taxon>Paracraurococcus</taxon>
    </lineage>
</organism>
<dbReference type="Gene3D" id="3.40.50.620">
    <property type="entry name" value="HUPs"/>
    <property type="match status" value="1"/>
</dbReference>
<evidence type="ECO:0000256" key="5">
    <source>
        <dbReference type="SAM" id="MobiDB-lite"/>
    </source>
</evidence>
<keyword evidence="4" id="KW-0408">Iron</keyword>
<dbReference type="PANTHER" id="PTHR46509">
    <property type="entry name" value="PHOSPHOADENOSINE PHOSPHOSULFATE REDUCTASE"/>
    <property type="match status" value="1"/>
</dbReference>
<dbReference type="GO" id="GO:0004604">
    <property type="term" value="F:phosphoadenylyl-sulfate reductase (thioredoxin) activity"/>
    <property type="evidence" value="ECO:0007669"/>
    <property type="project" value="UniProtKB-EC"/>
</dbReference>
<evidence type="ECO:0000256" key="4">
    <source>
        <dbReference type="HAMAP-Rule" id="MF_00063"/>
    </source>
</evidence>
<keyword evidence="4" id="KW-0479">Metal-binding</keyword>
<keyword evidence="2 4" id="KW-0560">Oxidoreductase</keyword>